<feature type="chain" id="PRO_5046115930" evidence="1">
    <location>
        <begin position="24"/>
        <end position="372"/>
    </location>
</feature>
<evidence type="ECO:0000259" key="2">
    <source>
        <dbReference type="Pfam" id="PF18962"/>
    </source>
</evidence>
<name>A0ABS7CPX7_9BACT</name>
<evidence type="ECO:0000313" key="4">
    <source>
        <dbReference type="Proteomes" id="UP000813018"/>
    </source>
</evidence>
<keyword evidence="1" id="KW-0732">Signal</keyword>
<sequence length="372" mass="39746">MRTPLRLCIALLLAVIVQGYSFAQTISTTLGTLTEVKTGNTRDFTVTTQGSGQGVIGRIDFDPYVANDIILQYQAPGTTQYVNVPVNANGVAEFGPFTLTQESVVHNFKILFNRGDTYGYTLGLFDSATPTAAVGSAVTGSVTVATTQEATIDGTLDTIDNTEPGVETGKDFVWTIFVTSGDRVGENVNIQIKLDDPAQRNNFTLEYDANRAITNGGEINMQPLTFNELGIATIGPAAGEALVAGGIEQVMRINFTQPGTYSYRLQLRRDDGNILAFTNETITVTGVAGIDDMIGGSRISVYPTLADGAVRVDLGDVRNASISVTDMLGRVVMQRDNASGAVNLNTRNLAKGTYFVKVIKGNDVAGSRFIVR</sequence>
<dbReference type="InterPro" id="IPR026444">
    <property type="entry name" value="Secre_tail"/>
</dbReference>
<proteinExistence type="predicted"/>
<feature type="signal peptide" evidence="1">
    <location>
        <begin position="1"/>
        <end position="23"/>
    </location>
</feature>
<dbReference type="RefSeq" id="WP_219875746.1">
    <property type="nucleotide sequence ID" value="NZ_JAHYXK010000001.1"/>
</dbReference>
<gene>
    <name evidence="3" type="ORF">K0O23_02280</name>
</gene>
<dbReference type="NCBIfam" id="TIGR04183">
    <property type="entry name" value="Por_Secre_tail"/>
    <property type="match status" value="1"/>
</dbReference>
<keyword evidence="4" id="KW-1185">Reference proteome</keyword>
<evidence type="ECO:0000313" key="3">
    <source>
        <dbReference type="EMBL" id="MBW7465880.1"/>
    </source>
</evidence>
<feature type="domain" description="Secretion system C-terminal sorting" evidence="2">
    <location>
        <begin position="301"/>
        <end position="371"/>
    </location>
</feature>
<accession>A0ABS7CPX7</accession>
<evidence type="ECO:0000256" key="1">
    <source>
        <dbReference type="SAM" id="SignalP"/>
    </source>
</evidence>
<reference evidence="3 4" key="1">
    <citation type="journal article" date="2016" name="Int. J. Syst. Evol. Microbiol.">
        <title>Pontibacter aydingkolensis sp. nov., isolated from soil of a salt lake.</title>
        <authorList>
            <person name="Osman G."/>
            <person name="Zhang T."/>
            <person name="Lou K."/>
            <person name="Gao Y."/>
            <person name="Chang W."/>
            <person name="Lin Q."/>
            <person name="Yang H.M."/>
            <person name="Huo X.D."/>
            <person name="Wang N."/>
        </authorList>
    </citation>
    <scope>NUCLEOTIDE SEQUENCE [LARGE SCALE GENOMIC DNA]</scope>
    <source>
        <strain evidence="3 4">KACC 19255</strain>
    </source>
</reference>
<protein>
    <submittedName>
        <fullName evidence="3">T9SS type A sorting domain-containing protein</fullName>
    </submittedName>
</protein>
<dbReference type="EMBL" id="JAHYXK010000001">
    <property type="protein sequence ID" value="MBW7465880.1"/>
    <property type="molecule type" value="Genomic_DNA"/>
</dbReference>
<organism evidence="3 4">
    <name type="scientific">Pontibacter aydingkolensis</name>
    <dbReference type="NCBI Taxonomy" id="1911536"/>
    <lineage>
        <taxon>Bacteria</taxon>
        <taxon>Pseudomonadati</taxon>
        <taxon>Bacteroidota</taxon>
        <taxon>Cytophagia</taxon>
        <taxon>Cytophagales</taxon>
        <taxon>Hymenobacteraceae</taxon>
        <taxon>Pontibacter</taxon>
    </lineage>
</organism>
<dbReference type="Pfam" id="PF18962">
    <property type="entry name" value="Por_Secre_tail"/>
    <property type="match status" value="1"/>
</dbReference>
<dbReference type="Proteomes" id="UP000813018">
    <property type="component" value="Unassembled WGS sequence"/>
</dbReference>
<comment type="caution">
    <text evidence="3">The sequence shown here is derived from an EMBL/GenBank/DDBJ whole genome shotgun (WGS) entry which is preliminary data.</text>
</comment>